<dbReference type="InterPro" id="IPR020904">
    <property type="entry name" value="Sc_DH/Rdtase_CS"/>
</dbReference>
<dbReference type="OrthoDB" id="9804774at2"/>
<reference evidence="14 15" key="1">
    <citation type="submission" date="2016-02" db="EMBL/GenBank/DDBJ databases">
        <title>Draft genome sequence of Thermodesulfatator sp. S606.</title>
        <authorList>
            <person name="Lai Q."/>
            <person name="Cao J."/>
            <person name="Dupont S."/>
            <person name="Shao Z."/>
            <person name="Jebbar M."/>
            <person name="Alain K."/>
        </authorList>
    </citation>
    <scope>NUCLEOTIDE SEQUENCE [LARGE SCALE GENOMIC DNA]</scope>
    <source>
        <strain evidence="14 15">S606</strain>
    </source>
</reference>
<dbReference type="GO" id="GO:0030497">
    <property type="term" value="P:fatty acid elongation"/>
    <property type="evidence" value="ECO:0007669"/>
    <property type="project" value="UniProtKB-ARBA"/>
</dbReference>
<feature type="active site" description="Proton acceptor" evidence="10">
    <location>
        <position position="155"/>
    </location>
</feature>
<comment type="subunit">
    <text evidence="12">Homotetramer.</text>
</comment>
<feature type="binding site" evidence="11">
    <location>
        <position position="90"/>
    </location>
    <ligand>
        <name>NADP(+)</name>
        <dbReference type="ChEBI" id="CHEBI:58349"/>
    </ligand>
</feature>
<evidence type="ECO:0000313" key="15">
    <source>
        <dbReference type="Proteomes" id="UP000076964"/>
    </source>
</evidence>
<accession>A0A177E4T1</accession>
<evidence type="ECO:0000256" key="12">
    <source>
        <dbReference type="RuleBase" id="RU366074"/>
    </source>
</evidence>
<keyword evidence="5 12" id="KW-0276">Fatty acid metabolism</keyword>
<evidence type="ECO:0000256" key="3">
    <source>
        <dbReference type="ARBA" id="ARBA00012948"/>
    </source>
</evidence>
<dbReference type="NCBIfam" id="NF009464">
    <property type="entry name" value="PRK12824.1"/>
    <property type="match status" value="1"/>
</dbReference>
<keyword evidence="15" id="KW-1185">Reference proteome</keyword>
<evidence type="ECO:0000256" key="8">
    <source>
        <dbReference type="ARBA" id="ARBA00023098"/>
    </source>
</evidence>
<name>A0A177E4T1_9BACT</name>
<dbReference type="RefSeq" id="WP_068543282.1">
    <property type="nucleotide sequence ID" value="NZ_LSFI01000047.1"/>
</dbReference>
<dbReference type="SUPFAM" id="SSF51735">
    <property type="entry name" value="NAD(P)-binding Rossmann-fold domains"/>
    <property type="match status" value="1"/>
</dbReference>
<dbReference type="InterPro" id="IPR011283">
    <property type="entry name" value="Acetoacetyl-CoA_reductase"/>
</dbReference>
<comment type="caution">
    <text evidence="14">The sequence shown here is derived from an EMBL/GenBank/DDBJ whole genome shotgun (WGS) entry which is preliminary data.</text>
</comment>
<comment type="function">
    <text evidence="12">Catalyzes the NADPH-dependent reduction of beta-ketoacyl-ACP substrates to beta-hydroxyacyl-ACP products, the first reductive step in the elongation cycle of fatty acid biosynthesis.</text>
</comment>
<feature type="domain" description="Ketoreductase" evidence="13">
    <location>
        <begin position="6"/>
        <end position="191"/>
    </location>
</feature>
<evidence type="ECO:0000256" key="11">
    <source>
        <dbReference type="PIRSR" id="PIRSR611284-2"/>
    </source>
</evidence>
<organism evidence="14 15">
    <name type="scientific">Thermodesulfatator autotrophicus</name>
    <dbReference type="NCBI Taxonomy" id="1795632"/>
    <lineage>
        <taxon>Bacteria</taxon>
        <taxon>Pseudomonadati</taxon>
        <taxon>Thermodesulfobacteriota</taxon>
        <taxon>Thermodesulfobacteria</taxon>
        <taxon>Thermodesulfobacteriales</taxon>
        <taxon>Thermodesulfatatoraceae</taxon>
        <taxon>Thermodesulfatator</taxon>
    </lineage>
</organism>
<proteinExistence type="inferred from homology"/>
<dbReference type="Pfam" id="PF13561">
    <property type="entry name" value="adh_short_C2"/>
    <property type="match status" value="1"/>
</dbReference>
<dbReference type="NCBIfam" id="TIGR01829">
    <property type="entry name" value="AcAcCoA_reduct"/>
    <property type="match status" value="1"/>
</dbReference>
<keyword evidence="8 12" id="KW-0443">Lipid metabolism</keyword>
<evidence type="ECO:0000256" key="9">
    <source>
        <dbReference type="ARBA" id="ARBA00023160"/>
    </source>
</evidence>
<evidence type="ECO:0000256" key="5">
    <source>
        <dbReference type="ARBA" id="ARBA00022832"/>
    </source>
</evidence>
<dbReference type="Gene3D" id="3.40.50.720">
    <property type="entry name" value="NAD(P)-binding Rossmann-like Domain"/>
    <property type="match status" value="1"/>
</dbReference>
<dbReference type="GO" id="GO:0005737">
    <property type="term" value="C:cytoplasm"/>
    <property type="evidence" value="ECO:0007669"/>
    <property type="project" value="InterPro"/>
</dbReference>
<evidence type="ECO:0000256" key="2">
    <source>
        <dbReference type="ARBA" id="ARBA00006484"/>
    </source>
</evidence>
<gene>
    <name evidence="14" type="ORF">TH606_09455</name>
</gene>
<dbReference type="InterPro" id="IPR011284">
    <property type="entry name" value="3oxo_ACP_reduc"/>
</dbReference>
<keyword evidence="9 12" id="KW-0275">Fatty acid biosynthesis</keyword>
<feature type="binding site" evidence="11">
    <location>
        <begin position="12"/>
        <end position="15"/>
    </location>
    <ligand>
        <name>NADP(+)</name>
        <dbReference type="ChEBI" id="CHEBI:58349"/>
    </ligand>
</feature>
<dbReference type="PRINTS" id="PR00081">
    <property type="entry name" value="GDHRDH"/>
</dbReference>
<dbReference type="AlphaFoldDB" id="A0A177E4T1"/>
<keyword evidence="6 11" id="KW-0521">NADP</keyword>
<evidence type="ECO:0000259" key="13">
    <source>
        <dbReference type="SMART" id="SM00822"/>
    </source>
</evidence>
<keyword evidence="7 12" id="KW-0560">Oxidoreductase</keyword>
<dbReference type="EC" id="1.1.1.100" evidence="3 12"/>
<dbReference type="GO" id="GO:0042619">
    <property type="term" value="P:poly-hydroxybutyrate biosynthetic process"/>
    <property type="evidence" value="ECO:0007669"/>
    <property type="project" value="InterPro"/>
</dbReference>
<dbReference type="InterPro" id="IPR050259">
    <property type="entry name" value="SDR"/>
</dbReference>
<dbReference type="SMART" id="SM00822">
    <property type="entry name" value="PKS_KR"/>
    <property type="match status" value="1"/>
</dbReference>
<feature type="binding site" evidence="11">
    <location>
        <begin position="155"/>
        <end position="159"/>
    </location>
    <ligand>
        <name>NADP(+)</name>
        <dbReference type="ChEBI" id="CHEBI:58349"/>
    </ligand>
</feature>
<comment type="pathway">
    <text evidence="1 12">Lipid metabolism; fatty acid biosynthesis.</text>
</comment>
<dbReference type="UniPathway" id="UPA00094"/>
<dbReference type="NCBIfam" id="NF004199">
    <property type="entry name" value="PRK05653.1-4"/>
    <property type="match status" value="1"/>
</dbReference>
<feature type="binding site" evidence="11">
    <location>
        <position position="188"/>
    </location>
    <ligand>
        <name>NADP(+)</name>
        <dbReference type="ChEBI" id="CHEBI:58349"/>
    </ligand>
</feature>
<evidence type="ECO:0000256" key="6">
    <source>
        <dbReference type="ARBA" id="ARBA00022857"/>
    </source>
</evidence>
<sequence>MNLENRIALVTGASRGIGRAIAIALAKAGADVVVNYSSSEEAAKEVANEIEKLGRKAITSKFDVANATEVSEAVKKAEEALGPIDILVNNAGITRDTLFLRMKEEDWDRVLEVNLKGAFNCSKAVIQGMLKRRFGRIINISSVIAMTGNAGQTNYAAAKAGLIGFTKSLAREVATRGVTVNVVAPGYIETDMTAKIPDKIKEAILAQIPMGRVGKAEEVAPAVVFLASPEASYITGTVLHVNGGLYM</sequence>
<evidence type="ECO:0000313" key="14">
    <source>
        <dbReference type="EMBL" id="OAG26964.1"/>
    </source>
</evidence>
<dbReference type="NCBIfam" id="NF004200">
    <property type="entry name" value="PRK05653.1-5"/>
    <property type="match status" value="1"/>
</dbReference>
<dbReference type="InterPro" id="IPR002347">
    <property type="entry name" value="SDR_fam"/>
</dbReference>
<dbReference type="InterPro" id="IPR036291">
    <property type="entry name" value="NAD(P)-bd_dom_sf"/>
</dbReference>
<dbReference type="NCBIfam" id="NF004197">
    <property type="entry name" value="PRK05653.1-1"/>
    <property type="match status" value="1"/>
</dbReference>
<dbReference type="NCBIfam" id="NF009466">
    <property type="entry name" value="PRK12826.1-2"/>
    <property type="match status" value="1"/>
</dbReference>
<dbReference type="NCBIfam" id="NF004198">
    <property type="entry name" value="PRK05653.1-3"/>
    <property type="match status" value="1"/>
</dbReference>
<evidence type="ECO:0000256" key="10">
    <source>
        <dbReference type="PIRSR" id="PIRSR611284-1"/>
    </source>
</evidence>
<dbReference type="InterPro" id="IPR057326">
    <property type="entry name" value="KR_dom"/>
</dbReference>
<keyword evidence="4 12" id="KW-0444">Lipid biosynthesis</keyword>
<dbReference type="NCBIfam" id="NF005559">
    <property type="entry name" value="PRK07231.1"/>
    <property type="match status" value="1"/>
</dbReference>
<dbReference type="GO" id="GO:0051287">
    <property type="term" value="F:NAD binding"/>
    <property type="evidence" value="ECO:0007669"/>
    <property type="project" value="UniProtKB-UniRule"/>
</dbReference>
<dbReference type="CDD" id="cd05333">
    <property type="entry name" value="BKR_SDR_c"/>
    <property type="match status" value="1"/>
</dbReference>
<dbReference type="PROSITE" id="PS00061">
    <property type="entry name" value="ADH_SHORT"/>
    <property type="match status" value="1"/>
</dbReference>
<dbReference type="PRINTS" id="PR00080">
    <property type="entry name" value="SDRFAMILY"/>
</dbReference>
<evidence type="ECO:0000256" key="4">
    <source>
        <dbReference type="ARBA" id="ARBA00022516"/>
    </source>
</evidence>
<dbReference type="FunFam" id="3.40.50.720:FF:000037">
    <property type="entry name" value="3-oxoacyl-[acyl-carrier-protein] reductase FabG"/>
    <property type="match status" value="1"/>
</dbReference>
<dbReference type="PANTHER" id="PTHR42879">
    <property type="entry name" value="3-OXOACYL-(ACYL-CARRIER-PROTEIN) REDUCTASE"/>
    <property type="match status" value="1"/>
</dbReference>
<dbReference type="EMBL" id="LSFI01000047">
    <property type="protein sequence ID" value="OAG26964.1"/>
    <property type="molecule type" value="Genomic_DNA"/>
</dbReference>
<dbReference type="PANTHER" id="PTHR42879:SF2">
    <property type="entry name" value="3-OXOACYL-[ACYL-CARRIER-PROTEIN] REDUCTASE FABG"/>
    <property type="match status" value="1"/>
</dbReference>
<dbReference type="GO" id="GO:0004316">
    <property type="term" value="F:3-oxoacyl-[acyl-carrier-protein] reductase (NADPH) activity"/>
    <property type="evidence" value="ECO:0007669"/>
    <property type="project" value="UniProtKB-UniRule"/>
</dbReference>
<dbReference type="GO" id="GO:0018454">
    <property type="term" value="F:acetoacetyl-CoA reductase activity"/>
    <property type="evidence" value="ECO:0007669"/>
    <property type="project" value="InterPro"/>
</dbReference>
<dbReference type="Proteomes" id="UP000076964">
    <property type="component" value="Unassembled WGS sequence"/>
</dbReference>
<dbReference type="NCBIfam" id="NF047420">
    <property type="entry name" value="EF_P_mod_YmfI"/>
    <property type="match status" value="1"/>
</dbReference>
<evidence type="ECO:0000256" key="7">
    <source>
        <dbReference type="ARBA" id="ARBA00023002"/>
    </source>
</evidence>
<dbReference type="STRING" id="1795632.TH606_09455"/>
<comment type="catalytic activity">
    <reaction evidence="12">
        <text>a (3R)-hydroxyacyl-[ACP] + NADP(+) = a 3-oxoacyl-[ACP] + NADPH + H(+)</text>
        <dbReference type="Rhea" id="RHEA:17397"/>
        <dbReference type="Rhea" id="RHEA-COMP:9916"/>
        <dbReference type="Rhea" id="RHEA-COMP:9945"/>
        <dbReference type="ChEBI" id="CHEBI:15378"/>
        <dbReference type="ChEBI" id="CHEBI:57783"/>
        <dbReference type="ChEBI" id="CHEBI:58349"/>
        <dbReference type="ChEBI" id="CHEBI:78776"/>
        <dbReference type="ChEBI" id="CHEBI:78827"/>
        <dbReference type="EC" id="1.1.1.100"/>
    </reaction>
</comment>
<evidence type="ECO:0000256" key="1">
    <source>
        <dbReference type="ARBA" id="ARBA00005194"/>
    </source>
</evidence>
<dbReference type="NCBIfam" id="TIGR01830">
    <property type="entry name" value="3oxo_ACP_reduc"/>
    <property type="match status" value="1"/>
</dbReference>
<comment type="similarity">
    <text evidence="2 12">Belongs to the short-chain dehydrogenases/reductases (SDR) family.</text>
</comment>
<protein>
    <recommendedName>
        <fullName evidence="3 12">3-oxoacyl-[acyl-carrier-protein] reductase</fullName>
        <ecNumber evidence="3 12">1.1.1.100</ecNumber>
    </recommendedName>
</protein>